<dbReference type="InterPro" id="IPR038653">
    <property type="entry name" value="Put_CMD_sf"/>
</dbReference>
<dbReference type="EMBL" id="JMZZ02000153">
    <property type="protein sequence ID" value="KFX74156.1"/>
    <property type="molecule type" value="Genomic_DNA"/>
</dbReference>
<evidence type="ECO:0000259" key="1">
    <source>
        <dbReference type="Pfam" id="PF13201"/>
    </source>
</evidence>
<dbReference type="InterPro" id="IPR025112">
    <property type="entry name" value="PCMD"/>
</dbReference>
<dbReference type="Proteomes" id="UP001075704">
    <property type="component" value="Unassembled WGS sequence"/>
</dbReference>
<dbReference type="InterPro" id="IPR027840">
    <property type="entry name" value="DUF4493"/>
</dbReference>
<dbReference type="Gene3D" id="2.60.120.890">
    <property type="entry name" value="BT2081, beta-jelly-roll domain"/>
    <property type="match status" value="1"/>
</dbReference>
<accession>A0A0I9S8V2</accession>
<dbReference type="RefSeq" id="WP_044300793.1">
    <property type="nucleotide sequence ID" value="NZ_CAEUHN010000001.1"/>
</dbReference>
<feature type="domain" description="Putative carbohydrate metabolism" evidence="1">
    <location>
        <begin position="336"/>
        <end position="596"/>
    </location>
</feature>
<dbReference type="Pfam" id="PF14900">
    <property type="entry name" value="DUF4493"/>
    <property type="match status" value="1"/>
</dbReference>
<reference evidence="2" key="1">
    <citation type="book" date="2014" name="THE 24TH EUROPEAN CONGRESS OF CLINICAL MICROBIOLOGY AND INFECTIOUS DISEASES" publisher="ECCMID 2014" city="Barcelona, Spain">
        <title>Identification of resistance genes in three multidrug-resistant Bacteroides fragilis isolates by whole genome sequencing.</title>
        <editorList>
            <person name="Unknown"/>
            <person name="A."/>
        </editorList>
        <authorList>
            <person name="Sydenham T.V."/>
            <person name="Hasman H."/>
            <person name="Wang M."/>
            <person name="Soki J."/>
            <person name="Nagy E."/>
            <person name="Justesen U.S."/>
        </authorList>
    </citation>
    <scope>NUCLEOTIDE SEQUENCE</scope>
    <source>
        <strain evidence="2">DCMOUH0018B</strain>
    </source>
</reference>
<reference evidence="3" key="3">
    <citation type="submission" date="2022-12" db="EMBL/GenBank/DDBJ databases">
        <title>Development of a Multilocus Sequence Typing Scheme for Bacteroides fragilis Based on Whole Genome Sequencing Data and Clinical Application.</title>
        <authorList>
            <person name="Nielsen F.D."/>
            <person name="Justesen U.S."/>
        </authorList>
    </citation>
    <scope>NUCLEOTIDE SEQUENCE</scope>
    <source>
        <strain evidence="3">BF_BC_ODE_DK_2015_2</strain>
    </source>
</reference>
<organism evidence="2">
    <name type="scientific">Bacteroides fragilis</name>
    <dbReference type="NCBI Taxonomy" id="817"/>
    <lineage>
        <taxon>Bacteria</taxon>
        <taxon>Pseudomonadati</taxon>
        <taxon>Bacteroidota</taxon>
        <taxon>Bacteroidia</taxon>
        <taxon>Bacteroidales</taxon>
        <taxon>Bacteroidaceae</taxon>
        <taxon>Bacteroides</taxon>
    </lineage>
</organism>
<comment type="caution">
    <text evidence="2">The sequence shown here is derived from an EMBL/GenBank/DDBJ whole genome shotgun (WGS) entry which is preliminary data.</text>
</comment>
<name>A0A0I9S8V2_BACFG</name>
<dbReference type="EMBL" id="JAPUAC010000004">
    <property type="protein sequence ID" value="MCZ2654117.1"/>
    <property type="molecule type" value="Genomic_DNA"/>
</dbReference>
<reference evidence="2" key="2">
    <citation type="submission" date="2014-07" db="EMBL/GenBank/DDBJ databases">
        <title>Genetics and epidemiology of antimicrobial resistance in B. fragilis group.</title>
        <authorList>
            <person name="Sydenham T.V."/>
            <person name="Hasman H."/>
            <person name="Kemp M."/>
            <person name="Justesen U.S."/>
        </authorList>
    </citation>
    <scope>NUCLEOTIDE SEQUENCE [LARGE SCALE GENOMIC DNA]</scope>
    <source>
        <strain evidence="2">DCMOUH0018B</strain>
    </source>
</reference>
<sequence length="604" mass="67294">MKKYLSYILFIFILFSCQQDDFENRKTGYLQFSVEKNTSTILVPTTRAEELPIALQVVDKSGKVVKETDDWHNWTSEPLELSLGTYTIKAFSKGIDASTAGFDEPYYWGQTEVTVVPKVNQNVNIECSLANVKVTVNYSADVKRYFSKLDCTVSNISGQLAFAKDESRSGYFAVDDLNIALTLTNTDGRSFVFESKPITGVKERQHYRINYTMKAHGTVGDVSITLDPSTREYNVNISIPKEGNPSVNVWSDFADVTLPVPDGMHTSECNYRIHSIDNTSEWKTISNVEQIDGKLVARVIGLIPNTEYDFCFTINDIKGKITTVTTESQIALINGNFDDWAQSGKPWFPGTETEAKNKNSYWDSGNVGSTSSIMNVNPTYPESDDVHTVGGKAAKLASQYVGFGTLGKFAAGNIYIGRYASTYTSKPLGARIRFGREFTSRPTQLKGWYKYTRGKSIDRGEHNVEELNNSGGDKCAVYIALTDNEGLVDGDGVKTAFEIDNRASDQPEKYIYQYTIDLSEANKDVIAYGSITDEESKGSFDESGNVVWKQFTIDLQYRDLTRKPKYIIVVASASKYGDFFTGSESSVMLIDDFELVYGTPVTAN</sequence>
<evidence type="ECO:0000313" key="3">
    <source>
        <dbReference type="EMBL" id="MCZ2654117.1"/>
    </source>
</evidence>
<dbReference type="Pfam" id="PF13201">
    <property type="entry name" value="PCMD"/>
    <property type="match status" value="1"/>
</dbReference>
<dbReference type="AlphaFoldDB" id="A0A0I9S8V2"/>
<proteinExistence type="predicted"/>
<protein>
    <submittedName>
        <fullName evidence="3">DUF4493 domain-containing protein</fullName>
    </submittedName>
</protein>
<dbReference type="PROSITE" id="PS51257">
    <property type="entry name" value="PROKAR_LIPOPROTEIN"/>
    <property type="match status" value="1"/>
</dbReference>
<gene>
    <name evidence="2" type="ORF">EE52_0213690</name>
    <name evidence="3" type="ORF">O1422_08060</name>
</gene>
<dbReference type="PATRIC" id="fig|817.53.peg.2830"/>
<evidence type="ECO:0000313" key="2">
    <source>
        <dbReference type="EMBL" id="KFX74156.1"/>
    </source>
</evidence>